<keyword evidence="5" id="KW-1185">Reference proteome</keyword>
<dbReference type="SMART" id="SM00364">
    <property type="entry name" value="LRR_BAC"/>
    <property type="match status" value="3"/>
</dbReference>
<dbReference type="SMART" id="SM00369">
    <property type="entry name" value="LRR_TYP"/>
    <property type="match status" value="5"/>
</dbReference>
<organism evidence="4 5">
    <name type="scientific">Arcicella aquatica</name>
    <dbReference type="NCBI Taxonomy" id="217141"/>
    <lineage>
        <taxon>Bacteria</taxon>
        <taxon>Pseudomonadati</taxon>
        <taxon>Bacteroidota</taxon>
        <taxon>Cytophagia</taxon>
        <taxon>Cytophagales</taxon>
        <taxon>Flectobacillaceae</taxon>
        <taxon>Arcicella</taxon>
    </lineage>
</organism>
<dbReference type="InterPro" id="IPR055414">
    <property type="entry name" value="LRR_R13L4/SHOC2-like"/>
</dbReference>
<keyword evidence="1" id="KW-0433">Leucine-rich repeat</keyword>
<dbReference type="PANTHER" id="PTHR48051">
    <property type="match status" value="1"/>
</dbReference>
<comment type="caution">
    <text evidence="4">The sequence shown here is derived from an EMBL/GenBank/DDBJ whole genome shotgun (WGS) entry which is preliminary data.</text>
</comment>
<evidence type="ECO:0000256" key="2">
    <source>
        <dbReference type="ARBA" id="ARBA00022737"/>
    </source>
</evidence>
<accession>A0ABU5QUQ5</accession>
<dbReference type="Proteomes" id="UP001304671">
    <property type="component" value="Unassembled WGS sequence"/>
</dbReference>
<gene>
    <name evidence="4" type="ORF">VB264_23755</name>
</gene>
<dbReference type="RefSeq" id="WP_323253704.1">
    <property type="nucleotide sequence ID" value="NZ_JAYFUL010000070.1"/>
</dbReference>
<evidence type="ECO:0000313" key="4">
    <source>
        <dbReference type="EMBL" id="MEA5260836.1"/>
    </source>
</evidence>
<feature type="domain" description="Disease resistance R13L4/SHOC-2-like LRR" evidence="3">
    <location>
        <begin position="54"/>
        <end position="179"/>
    </location>
</feature>
<proteinExistence type="predicted"/>
<dbReference type="PANTHER" id="PTHR48051:SF13">
    <property type="entry name" value="LEUCINE-RICH REPEAT-CONTAINING PROTEIN 30"/>
    <property type="match status" value="1"/>
</dbReference>
<dbReference type="InterPro" id="IPR003591">
    <property type="entry name" value="Leu-rich_rpt_typical-subtyp"/>
</dbReference>
<dbReference type="EMBL" id="JAYFUL010000070">
    <property type="protein sequence ID" value="MEA5260836.1"/>
    <property type="molecule type" value="Genomic_DNA"/>
</dbReference>
<dbReference type="PROSITE" id="PS51450">
    <property type="entry name" value="LRR"/>
    <property type="match status" value="3"/>
</dbReference>
<dbReference type="InterPro" id="IPR050216">
    <property type="entry name" value="LRR_domain-containing"/>
</dbReference>
<reference evidence="4 5" key="1">
    <citation type="submission" date="2023-12" db="EMBL/GenBank/DDBJ databases">
        <title>Novel species of the genus Arcicella isolated from rivers.</title>
        <authorList>
            <person name="Lu H."/>
        </authorList>
    </citation>
    <scope>NUCLEOTIDE SEQUENCE [LARGE SCALE GENOMIC DNA]</scope>
    <source>
        <strain evidence="4 5">LMG 21963</strain>
    </source>
</reference>
<dbReference type="Gene3D" id="3.80.10.10">
    <property type="entry name" value="Ribonuclease Inhibitor"/>
    <property type="match status" value="2"/>
</dbReference>
<evidence type="ECO:0000256" key="1">
    <source>
        <dbReference type="ARBA" id="ARBA00022614"/>
    </source>
</evidence>
<dbReference type="InterPro" id="IPR032675">
    <property type="entry name" value="LRR_dom_sf"/>
</dbReference>
<keyword evidence="2" id="KW-0677">Repeat</keyword>
<dbReference type="Pfam" id="PF23598">
    <property type="entry name" value="LRR_14"/>
    <property type="match status" value="1"/>
</dbReference>
<evidence type="ECO:0000313" key="5">
    <source>
        <dbReference type="Proteomes" id="UP001304671"/>
    </source>
</evidence>
<name>A0ABU5QUQ5_9BACT</name>
<sequence length="285" mass="33674">MKKHLLICLLLLKQICCLSQHTDSTFYSLEEANKAPLSVKKLIIKHKNYKSIPKDIFKYSNLTELTLHNTNIKRIPKEIQYLQNLEYLNLSYNRIRRVDPSITKLKKLKLLNLSNNNLKQLPEAILSLKYLENLIISENKITFLILPSSYGLKSLNANFNKIDTLREELFERYCKLEDVSFVSNLIRNIPYDIYFARGLKYINLTNNRIKFIPEEVLLLKHLEELRVGKNLLQELPDVTKKSYIKVLDLSENPLRSKIVRLFKEDTSIPLIIFNRRLNNYEYMPE</sequence>
<dbReference type="InterPro" id="IPR001611">
    <property type="entry name" value="Leu-rich_rpt"/>
</dbReference>
<protein>
    <submittedName>
        <fullName evidence="4">Leucine-rich repeat domain-containing protein</fullName>
    </submittedName>
</protein>
<dbReference type="SUPFAM" id="SSF52058">
    <property type="entry name" value="L domain-like"/>
    <property type="match status" value="1"/>
</dbReference>
<evidence type="ECO:0000259" key="3">
    <source>
        <dbReference type="Pfam" id="PF23598"/>
    </source>
</evidence>